<gene>
    <name evidence="4" type="ORF">GCM10023093_09780</name>
</gene>
<evidence type="ECO:0000256" key="2">
    <source>
        <dbReference type="ARBA" id="ARBA00023315"/>
    </source>
</evidence>
<dbReference type="PANTHER" id="PTHR43877">
    <property type="entry name" value="AMINOALKYLPHOSPHONATE N-ACETYLTRANSFERASE-RELATED-RELATED"/>
    <property type="match status" value="1"/>
</dbReference>
<dbReference type="CDD" id="cd04301">
    <property type="entry name" value="NAT_SF"/>
    <property type="match status" value="1"/>
</dbReference>
<keyword evidence="5" id="KW-1185">Reference proteome</keyword>
<evidence type="ECO:0000313" key="4">
    <source>
        <dbReference type="EMBL" id="GAA4462682.1"/>
    </source>
</evidence>
<feature type="domain" description="N-acetyltransferase" evidence="3">
    <location>
        <begin position="6"/>
        <end position="146"/>
    </location>
</feature>
<comment type="caution">
    <text evidence="4">The sequence shown here is derived from an EMBL/GenBank/DDBJ whole genome shotgun (WGS) entry which is preliminary data.</text>
</comment>
<dbReference type="SUPFAM" id="SSF55729">
    <property type="entry name" value="Acyl-CoA N-acyltransferases (Nat)"/>
    <property type="match status" value="1"/>
</dbReference>
<proteinExistence type="predicted"/>
<protein>
    <recommendedName>
        <fullName evidence="3">N-acetyltransferase domain-containing protein</fullName>
    </recommendedName>
</protein>
<dbReference type="InterPro" id="IPR050832">
    <property type="entry name" value="Bact_Acetyltransf"/>
</dbReference>
<dbReference type="PROSITE" id="PS51186">
    <property type="entry name" value="GNAT"/>
    <property type="match status" value="1"/>
</dbReference>
<evidence type="ECO:0000313" key="5">
    <source>
        <dbReference type="Proteomes" id="UP001500067"/>
    </source>
</evidence>
<evidence type="ECO:0000259" key="3">
    <source>
        <dbReference type="PROSITE" id="PS51186"/>
    </source>
</evidence>
<dbReference type="InterPro" id="IPR016181">
    <property type="entry name" value="Acyl_CoA_acyltransferase"/>
</dbReference>
<keyword evidence="2" id="KW-0012">Acyltransferase</keyword>
<dbReference type="Gene3D" id="3.40.630.30">
    <property type="match status" value="1"/>
</dbReference>
<keyword evidence="1" id="KW-0808">Transferase</keyword>
<dbReference type="RefSeq" id="WP_345079404.1">
    <property type="nucleotide sequence ID" value="NZ_BAABFA010000007.1"/>
</dbReference>
<dbReference type="PANTHER" id="PTHR43877:SF2">
    <property type="entry name" value="AMINOALKYLPHOSPHONATE N-ACETYLTRANSFERASE-RELATED"/>
    <property type="match status" value="1"/>
</dbReference>
<dbReference type="Proteomes" id="UP001500067">
    <property type="component" value="Unassembled WGS sequence"/>
</dbReference>
<accession>A0ABP8N7I2</accession>
<sequence>MHTIHTHVINSAAPEYAEVFALREEILRRPLGMSLHNEDLSRDHTDDIMVGKADGRVIACLMLHHLDDGQVQLRQMAVYNEWQGKGIGRQLVAAAERYAAGKGYSTMVLHAREVAMGFYRSMGYRQVGDMYHEVGIPHYTMEKDLHASA</sequence>
<evidence type="ECO:0000256" key="1">
    <source>
        <dbReference type="ARBA" id="ARBA00022679"/>
    </source>
</evidence>
<name>A0ABP8N7I2_9BACT</name>
<dbReference type="Pfam" id="PF00583">
    <property type="entry name" value="Acetyltransf_1"/>
    <property type="match status" value="1"/>
</dbReference>
<dbReference type="EMBL" id="BAABFA010000007">
    <property type="protein sequence ID" value="GAA4462682.1"/>
    <property type="molecule type" value="Genomic_DNA"/>
</dbReference>
<reference evidence="5" key="1">
    <citation type="journal article" date="2019" name="Int. J. Syst. Evol. Microbiol.">
        <title>The Global Catalogue of Microorganisms (GCM) 10K type strain sequencing project: providing services to taxonomists for standard genome sequencing and annotation.</title>
        <authorList>
            <consortium name="The Broad Institute Genomics Platform"/>
            <consortium name="The Broad Institute Genome Sequencing Center for Infectious Disease"/>
            <person name="Wu L."/>
            <person name="Ma J."/>
        </authorList>
    </citation>
    <scope>NUCLEOTIDE SEQUENCE [LARGE SCALE GENOMIC DNA]</scope>
    <source>
        <strain evidence="5">JCM 32105</strain>
    </source>
</reference>
<organism evidence="4 5">
    <name type="scientific">Nemorincola caseinilytica</name>
    <dbReference type="NCBI Taxonomy" id="2054315"/>
    <lineage>
        <taxon>Bacteria</taxon>
        <taxon>Pseudomonadati</taxon>
        <taxon>Bacteroidota</taxon>
        <taxon>Chitinophagia</taxon>
        <taxon>Chitinophagales</taxon>
        <taxon>Chitinophagaceae</taxon>
        <taxon>Nemorincola</taxon>
    </lineage>
</organism>
<dbReference type="InterPro" id="IPR000182">
    <property type="entry name" value="GNAT_dom"/>
</dbReference>